<evidence type="ECO:0000313" key="1">
    <source>
        <dbReference type="EnsemblPlants" id="AVESA.00010b.r2.5CG0862290.1.CDS"/>
    </source>
</evidence>
<dbReference type="EnsemblPlants" id="AVESA.00010b.r2.5CG0862290.1">
    <property type="protein sequence ID" value="AVESA.00010b.r2.5CG0862290.1.CDS"/>
    <property type="gene ID" value="AVESA.00010b.r2.5CG0862290"/>
</dbReference>
<proteinExistence type="predicted"/>
<dbReference type="Proteomes" id="UP001732700">
    <property type="component" value="Chromosome 5C"/>
</dbReference>
<reference evidence="1" key="2">
    <citation type="submission" date="2025-09" db="UniProtKB">
        <authorList>
            <consortium name="EnsemblPlants"/>
        </authorList>
    </citation>
    <scope>IDENTIFICATION</scope>
</reference>
<sequence>MDFSCFQPHVGSCDDMPLDFHVQQNAHYDLQSVDGSFEPVGGSILPLTAFYHDYYPQGAAQKPLVDDASSIVHNSGPYLPLLTPKLEVSHLIGGGGLGSYKTYEMSRRFLPRKKASSKALKKANVVKGQWTLDEDRKLVKLVEQFGLRKWSQIAQMLPGRVGKQCRERWHNHLRPNIKKDTWSEEEDMVLIQTHKEVGNKWAEIAKRLPGRTENSIKNHWNATKRRQFARRRTRTSAKNSKSGTLLQNYIKSLGIGSSKVIAALDPKEPPFSPSSQNLAQMNDDWTESNPSNIMVTQGIFSTDDGQTNSCDEILVPTCDDFSIDMCDGIFDTKEEAQYQVYSIDDDVDMDYIFNHLDYAIKIDHEIDMEMTWDDNALVNIESASSPLVTPLGPAEIKDVHVEEMDLIELVTQHKLAARGQEKNQ</sequence>
<reference evidence="1" key="1">
    <citation type="submission" date="2021-05" db="EMBL/GenBank/DDBJ databases">
        <authorList>
            <person name="Scholz U."/>
            <person name="Mascher M."/>
            <person name="Fiebig A."/>
        </authorList>
    </citation>
    <scope>NUCLEOTIDE SEQUENCE [LARGE SCALE GENOMIC DNA]</scope>
</reference>
<protein>
    <submittedName>
        <fullName evidence="1">Uncharacterized protein</fullName>
    </submittedName>
</protein>
<name>A0ACD5XVY3_AVESA</name>
<accession>A0ACD5XVY3</accession>
<evidence type="ECO:0000313" key="2">
    <source>
        <dbReference type="Proteomes" id="UP001732700"/>
    </source>
</evidence>
<keyword evidence="2" id="KW-1185">Reference proteome</keyword>
<organism evidence="1 2">
    <name type="scientific">Avena sativa</name>
    <name type="common">Oat</name>
    <dbReference type="NCBI Taxonomy" id="4498"/>
    <lineage>
        <taxon>Eukaryota</taxon>
        <taxon>Viridiplantae</taxon>
        <taxon>Streptophyta</taxon>
        <taxon>Embryophyta</taxon>
        <taxon>Tracheophyta</taxon>
        <taxon>Spermatophyta</taxon>
        <taxon>Magnoliopsida</taxon>
        <taxon>Liliopsida</taxon>
        <taxon>Poales</taxon>
        <taxon>Poaceae</taxon>
        <taxon>BOP clade</taxon>
        <taxon>Pooideae</taxon>
        <taxon>Poodae</taxon>
        <taxon>Poeae</taxon>
        <taxon>Poeae Chloroplast Group 1 (Aveneae type)</taxon>
        <taxon>Aveninae</taxon>
        <taxon>Avena</taxon>
    </lineage>
</organism>